<protein>
    <recommendedName>
        <fullName evidence="1">Heterokaryon incompatibility domain-containing protein</fullName>
    </recommendedName>
</protein>
<organism evidence="2 3">
    <name type="scientific">Lophiostoma macrostomum CBS 122681</name>
    <dbReference type="NCBI Taxonomy" id="1314788"/>
    <lineage>
        <taxon>Eukaryota</taxon>
        <taxon>Fungi</taxon>
        <taxon>Dikarya</taxon>
        <taxon>Ascomycota</taxon>
        <taxon>Pezizomycotina</taxon>
        <taxon>Dothideomycetes</taxon>
        <taxon>Pleosporomycetidae</taxon>
        <taxon>Pleosporales</taxon>
        <taxon>Lophiostomataceae</taxon>
        <taxon>Lophiostoma</taxon>
    </lineage>
</organism>
<reference evidence="2" key="1">
    <citation type="journal article" date="2020" name="Stud. Mycol.">
        <title>101 Dothideomycetes genomes: a test case for predicting lifestyles and emergence of pathogens.</title>
        <authorList>
            <person name="Haridas S."/>
            <person name="Albert R."/>
            <person name="Binder M."/>
            <person name="Bloem J."/>
            <person name="Labutti K."/>
            <person name="Salamov A."/>
            <person name="Andreopoulos B."/>
            <person name="Baker S."/>
            <person name="Barry K."/>
            <person name="Bills G."/>
            <person name="Bluhm B."/>
            <person name="Cannon C."/>
            <person name="Castanera R."/>
            <person name="Culley D."/>
            <person name="Daum C."/>
            <person name="Ezra D."/>
            <person name="Gonzalez J."/>
            <person name="Henrissat B."/>
            <person name="Kuo A."/>
            <person name="Liang C."/>
            <person name="Lipzen A."/>
            <person name="Lutzoni F."/>
            <person name="Magnuson J."/>
            <person name="Mondo S."/>
            <person name="Nolan M."/>
            <person name="Ohm R."/>
            <person name="Pangilinan J."/>
            <person name="Park H.-J."/>
            <person name="Ramirez L."/>
            <person name="Alfaro M."/>
            <person name="Sun H."/>
            <person name="Tritt A."/>
            <person name="Yoshinaga Y."/>
            <person name="Zwiers L.-H."/>
            <person name="Turgeon B."/>
            <person name="Goodwin S."/>
            <person name="Spatafora J."/>
            <person name="Crous P."/>
            <person name="Grigoriev I."/>
        </authorList>
    </citation>
    <scope>NUCLEOTIDE SEQUENCE</scope>
    <source>
        <strain evidence="2">CBS 122681</strain>
    </source>
</reference>
<dbReference type="InterPro" id="IPR010730">
    <property type="entry name" value="HET"/>
</dbReference>
<dbReference type="OrthoDB" id="194358at2759"/>
<evidence type="ECO:0000313" key="3">
    <source>
        <dbReference type="Proteomes" id="UP000799324"/>
    </source>
</evidence>
<keyword evidence="3" id="KW-1185">Reference proteome</keyword>
<accession>A0A6A6TCU5</accession>
<feature type="non-terminal residue" evidence="2">
    <location>
        <position position="167"/>
    </location>
</feature>
<name>A0A6A6TCU5_9PLEO</name>
<dbReference type="InterPro" id="IPR052895">
    <property type="entry name" value="HetReg/Transcr_Mod"/>
</dbReference>
<proteinExistence type="predicted"/>
<gene>
    <name evidence="2" type="ORF">K491DRAFT_561412</name>
</gene>
<feature type="non-terminal residue" evidence="2">
    <location>
        <position position="1"/>
    </location>
</feature>
<dbReference type="PANTHER" id="PTHR24148:SF64">
    <property type="entry name" value="HETEROKARYON INCOMPATIBILITY DOMAIN-CONTAINING PROTEIN"/>
    <property type="match status" value="1"/>
</dbReference>
<dbReference type="AlphaFoldDB" id="A0A6A6TCU5"/>
<evidence type="ECO:0000259" key="1">
    <source>
        <dbReference type="Pfam" id="PF06985"/>
    </source>
</evidence>
<dbReference type="PANTHER" id="PTHR24148">
    <property type="entry name" value="ANKYRIN REPEAT DOMAIN-CONTAINING PROTEIN 39 HOMOLOG-RELATED"/>
    <property type="match status" value="1"/>
</dbReference>
<evidence type="ECO:0000313" key="2">
    <source>
        <dbReference type="EMBL" id="KAF2657157.1"/>
    </source>
</evidence>
<dbReference type="EMBL" id="MU004328">
    <property type="protein sequence ID" value="KAF2657157.1"/>
    <property type="molecule type" value="Genomic_DNA"/>
</dbReference>
<dbReference type="Pfam" id="PF06985">
    <property type="entry name" value="HET"/>
    <property type="match status" value="1"/>
</dbReference>
<dbReference type="Proteomes" id="UP000799324">
    <property type="component" value="Unassembled WGS sequence"/>
</dbReference>
<feature type="domain" description="Heterokaryon incompatibility" evidence="1">
    <location>
        <begin position="1"/>
        <end position="163"/>
    </location>
</feature>
<sequence>YTALSYTWGDQDALDPIQVGYTTGISGLRPLRVTRNLHDILLHISEMQRREPLRGRWTGWWWIDALCIIQDDTNPEKDIQIKNMPSIYEFAADVVAWIGPGDPITDQAMRYIENRPSTLRHAAATGYANAHLASFEEDFREVALYLREIFRRTYWTRLWILQELALA</sequence>